<feature type="domain" description="PASTA" evidence="2">
    <location>
        <begin position="199"/>
        <end position="266"/>
    </location>
</feature>
<keyword evidence="4" id="KW-1185">Reference proteome</keyword>
<sequence>MAQWKHKLRIWFETIEDKWVRYFSGQNVDIYRRIFRKMVFFSLISAFIAALVIFLTLSIHRIAAPKTKVPLVKSLELFEAVRLLQERGLAIDIETKFEPSIPRYIVIEQFPKAGITVRQGRTIKILVSMGKDTYTVPYLVGKTREEAENLLRQMNIPYEITVIQSDEYALNIIISQNKKENLVVDRSEKLKLIVNSDVKSTEARVPSLVGKSIDTATKDAINAGLAVRLLPFLTDDETKEGIVMEQSLEANTVVPKNTDLALGVGIYARTPSAQNYRYYLLTHTVQSMGETDANDIAVLVVMVDESGRSLQLFSSTVPRGQLLVIPFKALGTATVQVFLNNALVREETYVP</sequence>
<feature type="domain" description="PASTA" evidence="2">
    <location>
        <begin position="130"/>
        <end position="196"/>
    </location>
</feature>
<protein>
    <submittedName>
        <fullName evidence="3">PASTA domain-containing protein</fullName>
    </submittedName>
</protein>
<dbReference type="PROSITE" id="PS51178">
    <property type="entry name" value="PASTA"/>
    <property type="match status" value="3"/>
</dbReference>
<evidence type="ECO:0000256" key="1">
    <source>
        <dbReference type="SAM" id="Phobius"/>
    </source>
</evidence>
<accession>A0AAX3BFZ6</accession>
<organism evidence="3 4">
    <name type="scientific">Thermospira aquatica</name>
    <dbReference type="NCBI Taxonomy" id="2828656"/>
    <lineage>
        <taxon>Bacteria</taxon>
        <taxon>Pseudomonadati</taxon>
        <taxon>Spirochaetota</taxon>
        <taxon>Spirochaetia</taxon>
        <taxon>Brevinematales</taxon>
        <taxon>Thermospiraceae</taxon>
        <taxon>Thermospira</taxon>
    </lineage>
</organism>
<keyword evidence="1" id="KW-0472">Membrane</keyword>
<dbReference type="Proteomes" id="UP001056539">
    <property type="component" value="Chromosome"/>
</dbReference>
<reference evidence="3" key="1">
    <citation type="submission" date="2021-04" db="EMBL/GenBank/DDBJ databases">
        <authorList>
            <person name="Postec A."/>
        </authorList>
    </citation>
    <scope>NUCLEOTIDE SEQUENCE</scope>
    <source>
        <strain evidence="3">F1F22</strain>
    </source>
</reference>
<dbReference type="EMBL" id="CP073355">
    <property type="protein sequence ID" value="URA11136.1"/>
    <property type="molecule type" value="Genomic_DNA"/>
</dbReference>
<evidence type="ECO:0000313" key="3">
    <source>
        <dbReference type="EMBL" id="URA11136.1"/>
    </source>
</evidence>
<dbReference type="Pfam" id="PF03793">
    <property type="entry name" value="PASTA"/>
    <property type="match status" value="3"/>
</dbReference>
<dbReference type="InterPro" id="IPR005543">
    <property type="entry name" value="PASTA_dom"/>
</dbReference>
<dbReference type="RefSeq" id="WP_271436271.1">
    <property type="nucleotide sequence ID" value="NZ_CP073355.1"/>
</dbReference>
<reference evidence="3" key="2">
    <citation type="submission" date="2022-06" db="EMBL/GenBank/DDBJ databases">
        <title>Thermospira aquatica gen. nov., sp. nov.</title>
        <authorList>
            <person name="Ben Ali Gam Z."/>
            <person name="Labat M."/>
        </authorList>
    </citation>
    <scope>NUCLEOTIDE SEQUENCE</scope>
    <source>
        <strain evidence="3">F1F22</strain>
    </source>
</reference>
<name>A0AAX3BFZ6_9SPIR</name>
<dbReference type="AlphaFoldDB" id="A0AAX3BFZ6"/>
<evidence type="ECO:0000259" key="2">
    <source>
        <dbReference type="PROSITE" id="PS51178"/>
    </source>
</evidence>
<evidence type="ECO:0000313" key="4">
    <source>
        <dbReference type="Proteomes" id="UP001056539"/>
    </source>
</evidence>
<dbReference type="SMART" id="SM00740">
    <property type="entry name" value="PASTA"/>
    <property type="match status" value="3"/>
</dbReference>
<proteinExistence type="predicted"/>
<keyword evidence="1" id="KW-0812">Transmembrane</keyword>
<dbReference type="Gene3D" id="3.30.10.20">
    <property type="match status" value="3"/>
</dbReference>
<keyword evidence="1" id="KW-1133">Transmembrane helix</keyword>
<gene>
    <name evidence="3" type="ORF">KDW03_04895</name>
</gene>
<feature type="transmembrane region" description="Helical" evidence="1">
    <location>
        <begin position="39"/>
        <end position="59"/>
    </location>
</feature>
<feature type="domain" description="PASTA" evidence="2">
    <location>
        <begin position="63"/>
        <end position="129"/>
    </location>
</feature>
<dbReference type="KEGG" id="taqu:KDW03_04895"/>
<dbReference type="CDD" id="cd06577">
    <property type="entry name" value="PASTA_pknB"/>
    <property type="match status" value="3"/>
</dbReference>